<evidence type="ECO:0000313" key="1">
    <source>
        <dbReference type="EMBL" id="KAI0048838.1"/>
    </source>
</evidence>
<proteinExistence type="predicted"/>
<reference evidence="1" key="1">
    <citation type="submission" date="2021-02" db="EMBL/GenBank/DDBJ databases">
        <authorList>
            <consortium name="DOE Joint Genome Institute"/>
            <person name="Ahrendt S."/>
            <person name="Looney B.P."/>
            <person name="Miyauchi S."/>
            <person name="Morin E."/>
            <person name="Drula E."/>
            <person name="Courty P.E."/>
            <person name="Chicoki N."/>
            <person name="Fauchery L."/>
            <person name="Kohler A."/>
            <person name="Kuo A."/>
            <person name="Labutti K."/>
            <person name="Pangilinan J."/>
            <person name="Lipzen A."/>
            <person name="Riley R."/>
            <person name="Andreopoulos W."/>
            <person name="He G."/>
            <person name="Johnson J."/>
            <person name="Barry K.W."/>
            <person name="Grigoriev I.V."/>
            <person name="Nagy L."/>
            <person name="Hibbett D."/>
            <person name="Henrissat B."/>
            <person name="Matheny P.B."/>
            <person name="Labbe J."/>
            <person name="Martin F."/>
        </authorList>
    </citation>
    <scope>NUCLEOTIDE SEQUENCE</scope>
    <source>
        <strain evidence="1">FP105234-sp</strain>
    </source>
</reference>
<accession>A0ACB8RXE0</accession>
<sequence>MMMEVEGSTPYRTMVSGSPFFGNDRRVKVLSEVDGMLPRAIECFRSQATFIVEKELLILFSSRVMVQYAVRCRAEAVTDRRKNASSGYPGSGTGAIDVTDRSHEWIRNSWAGRGRRGGGGGWPGKRRHVGVINRHDRADIDGFDRKRDSLVVQSGGSGNGNGGIGKWGIGGKRKVGGSEGLGKWDRGTGVGRRTKWVKMKAKVSHDVEKYKWIEYETIRYDDR</sequence>
<reference evidence="1" key="2">
    <citation type="journal article" date="2022" name="New Phytol.">
        <title>Evolutionary transition to the ectomycorrhizal habit in the genomes of a hyperdiverse lineage of mushroom-forming fungi.</title>
        <authorList>
            <person name="Looney B."/>
            <person name="Miyauchi S."/>
            <person name="Morin E."/>
            <person name="Drula E."/>
            <person name="Courty P.E."/>
            <person name="Kohler A."/>
            <person name="Kuo A."/>
            <person name="LaButti K."/>
            <person name="Pangilinan J."/>
            <person name="Lipzen A."/>
            <person name="Riley R."/>
            <person name="Andreopoulos W."/>
            <person name="He G."/>
            <person name="Johnson J."/>
            <person name="Nolan M."/>
            <person name="Tritt A."/>
            <person name="Barry K.W."/>
            <person name="Grigoriev I.V."/>
            <person name="Nagy L.G."/>
            <person name="Hibbett D."/>
            <person name="Henrissat B."/>
            <person name="Matheny P.B."/>
            <person name="Labbe J."/>
            <person name="Martin F.M."/>
        </authorList>
    </citation>
    <scope>NUCLEOTIDE SEQUENCE</scope>
    <source>
        <strain evidence="1">FP105234-sp</strain>
    </source>
</reference>
<comment type="caution">
    <text evidence="1">The sequence shown here is derived from an EMBL/GenBank/DDBJ whole genome shotgun (WGS) entry which is preliminary data.</text>
</comment>
<gene>
    <name evidence="1" type="ORF">FA95DRAFT_1571647</name>
</gene>
<evidence type="ECO:0000313" key="2">
    <source>
        <dbReference type="Proteomes" id="UP000814033"/>
    </source>
</evidence>
<dbReference type="Proteomes" id="UP000814033">
    <property type="component" value="Unassembled WGS sequence"/>
</dbReference>
<keyword evidence="2" id="KW-1185">Reference proteome</keyword>
<dbReference type="EMBL" id="MU275881">
    <property type="protein sequence ID" value="KAI0048838.1"/>
    <property type="molecule type" value="Genomic_DNA"/>
</dbReference>
<organism evidence="1 2">
    <name type="scientific">Auriscalpium vulgare</name>
    <dbReference type="NCBI Taxonomy" id="40419"/>
    <lineage>
        <taxon>Eukaryota</taxon>
        <taxon>Fungi</taxon>
        <taxon>Dikarya</taxon>
        <taxon>Basidiomycota</taxon>
        <taxon>Agaricomycotina</taxon>
        <taxon>Agaricomycetes</taxon>
        <taxon>Russulales</taxon>
        <taxon>Auriscalpiaceae</taxon>
        <taxon>Auriscalpium</taxon>
    </lineage>
</organism>
<name>A0ACB8RXE0_9AGAM</name>
<protein>
    <submittedName>
        <fullName evidence="1">Uncharacterized protein</fullName>
    </submittedName>
</protein>